<gene>
    <name evidence="13" type="ORF">EII40_07730</name>
</gene>
<dbReference type="Proteomes" id="UP000278609">
    <property type="component" value="Unassembled WGS sequence"/>
</dbReference>
<evidence type="ECO:0000259" key="11">
    <source>
        <dbReference type="Pfam" id="PF00593"/>
    </source>
</evidence>
<comment type="caution">
    <text evidence="13">The sequence shown here is derived from an EMBL/GenBank/DDBJ whole genome shotgun (WGS) entry which is preliminary data.</text>
</comment>
<feature type="chain" id="PRO_5017983003" evidence="10">
    <location>
        <begin position="31"/>
        <end position="1002"/>
    </location>
</feature>
<reference evidence="13 14" key="1">
    <citation type="submission" date="2018-11" db="EMBL/GenBank/DDBJ databases">
        <title>Genomes From Bacteria Associated with the Canine Oral Cavity: a Test Case for Automated Genome-Based Taxonomic Assignment.</title>
        <authorList>
            <person name="Coil D.A."/>
            <person name="Jospin G."/>
            <person name="Darling A.E."/>
            <person name="Wallis C."/>
            <person name="Davis I.J."/>
            <person name="Harris S."/>
            <person name="Eisen J.A."/>
            <person name="Holcombe L.J."/>
            <person name="O'Flynn C."/>
        </authorList>
    </citation>
    <scope>NUCLEOTIDE SEQUENCE [LARGE SCALE GENOMIC DNA]</scope>
    <source>
        <strain evidence="13 14">OH2617_COT-023</strain>
    </source>
</reference>
<dbReference type="SUPFAM" id="SSF49464">
    <property type="entry name" value="Carboxypeptidase regulatory domain-like"/>
    <property type="match status" value="1"/>
</dbReference>
<keyword evidence="6 8" id="KW-0472">Membrane</keyword>
<dbReference type="Gene3D" id="2.40.170.20">
    <property type="entry name" value="TonB-dependent receptor, beta-barrel domain"/>
    <property type="match status" value="1"/>
</dbReference>
<dbReference type="InterPro" id="IPR039426">
    <property type="entry name" value="TonB-dep_rcpt-like"/>
</dbReference>
<evidence type="ECO:0000256" key="9">
    <source>
        <dbReference type="RuleBase" id="RU003357"/>
    </source>
</evidence>
<feature type="signal peptide" evidence="10">
    <location>
        <begin position="1"/>
        <end position="30"/>
    </location>
</feature>
<keyword evidence="5 9" id="KW-0798">TonB box</keyword>
<keyword evidence="7 8" id="KW-0998">Cell outer membrane</keyword>
<keyword evidence="4 8" id="KW-0812">Transmembrane</keyword>
<evidence type="ECO:0000256" key="3">
    <source>
        <dbReference type="ARBA" id="ARBA00022452"/>
    </source>
</evidence>
<evidence type="ECO:0000313" key="13">
    <source>
        <dbReference type="EMBL" id="RRD60290.1"/>
    </source>
</evidence>
<evidence type="ECO:0000256" key="6">
    <source>
        <dbReference type="ARBA" id="ARBA00023136"/>
    </source>
</evidence>
<feature type="domain" description="TonB-dependent receptor plug" evidence="12">
    <location>
        <begin position="123"/>
        <end position="229"/>
    </location>
</feature>
<dbReference type="NCBIfam" id="TIGR04057">
    <property type="entry name" value="SusC_RagA_signa"/>
    <property type="match status" value="1"/>
</dbReference>
<protein>
    <submittedName>
        <fullName evidence="13">TonB-dependent receptor</fullName>
    </submittedName>
</protein>
<evidence type="ECO:0000313" key="14">
    <source>
        <dbReference type="Proteomes" id="UP000278609"/>
    </source>
</evidence>
<dbReference type="InterPro" id="IPR037066">
    <property type="entry name" value="Plug_dom_sf"/>
</dbReference>
<dbReference type="Gene3D" id="2.170.130.10">
    <property type="entry name" value="TonB-dependent receptor, plug domain"/>
    <property type="match status" value="1"/>
</dbReference>
<dbReference type="InterPro" id="IPR023997">
    <property type="entry name" value="TonB-dep_OMP_SusC/RagA_CS"/>
</dbReference>
<evidence type="ECO:0000256" key="10">
    <source>
        <dbReference type="SAM" id="SignalP"/>
    </source>
</evidence>
<sequence length="1002" mass="111496">MKQEKNGKIGRRKVGLLAALMCLGVAVAYAQQVKGTVLDENGEPIIGANVVEKGTTNGMVTDLDGHYTLSVSNVEHAVLQFSYIGYNTKEEAVKGRSTIDVTMQPSVVNLGEVVAIGYGTQTRRQITGSVANVTEDNFNKGLTRDATDLLQGKVAGLMINSGSGDVTSTSRMRLRGVTTLQEDMGPLVVIDGIPGGDLSTVAPTDIESISVLKDATSAAIYGSRAAGGVILITTKKGVGNQTTVNYDGYMSIDVLANKPDLLNADQWRAYAAHSKQDPSVYDQYGADTDWFGELTRTGLSQNHSLSLAGGTSKGNYRISYTYQDRNGVMRDNKQERHSFRFQVQQRAINDRLRVGLTGSGTITNQELPEAGNYILAYSMLPVYPVYNADGTYFTKVNAEFDQGNPVQNQDLNRKDNEMLYFYGSGDIQFELANGLNTKLNLYKSRFSDTRSEFNNSTTEDGQSDQGNAYKRNRVWNRNLLEWTMDYERAFGAEEKHKVQALAGYSWEENTYAYFFAQNRNFLSNNLSYNSLQSGTGLKTGDVESGKSAYKLISLYARAFYGYHNRYMITAMLRRDGSSKFGKNNKWGIFPSVSAAWGISEEAFMKDVKWVNDLKLRVGYGVTGNQTGLDPYRTLELYGMKGIYYNDGSWKTAYAISQNANPDLKWESTATMNLGLDFSLFNGRFGGSVELYKKKTSDMLYTYAVPTPPFVYDRMMANVGDMENTGVEMMFNIGVIRNKDLDWTMTLNGSYNKNKITRLSNDHYETDKVYVGSPWIRGGSGVTSHIVETGRPVGQFYMWKCKGISDEGKYIFEDINQDGNIDEADRTYCGTALPDVIFGWQNTVNYKSWDFSVFFRGMIGNEVFNGPRAAYGNNTYLIGTNALNDELIYKLKGQNSQICSYYVEDASFIRLDNIALGYTFNTKKIDWLSKARIYIAAQNLFVITGYKGLDPEVQLGGRNETDRAGSSRTSTGIMAGSGLYPGIEYRDFYPKSKTFTVGINVTF</sequence>
<dbReference type="NCBIfam" id="TIGR04056">
    <property type="entry name" value="OMP_RagA_SusC"/>
    <property type="match status" value="1"/>
</dbReference>
<keyword evidence="3 8" id="KW-1134">Transmembrane beta strand</keyword>
<organism evidence="13 14">
    <name type="scientific">Tannerella forsythia</name>
    <name type="common">Bacteroides forsythus</name>
    <dbReference type="NCBI Taxonomy" id="28112"/>
    <lineage>
        <taxon>Bacteria</taxon>
        <taxon>Pseudomonadati</taxon>
        <taxon>Bacteroidota</taxon>
        <taxon>Bacteroidia</taxon>
        <taxon>Bacteroidales</taxon>
        <taxon>Tannerellaceae</taxon>
        <taxon>Tannerella</taxon>
    </lineage>
</organism>
<dbReference type="InterPro" id="IPR008969">
    <property type="entry name" value="CarboxyPept-like_regulatory"/>
</dbReference>
<evidence type="ECO:0000256" key="7">
    <source>
        <dbReference type="ARBA" id="ARBA00023237"/>
    </source>
</evidence>
<dbReference type="SUPFAM" id="SSF56935">
    <property type="entry name" value="Porins"/>
    <property type="match status" value="1"/>
</dbReference>
<dbReference type="Pfam" id="PF00593">
    <property type="entry name" value="TonB_dep_Rec_b-barrel"/>
    <property type="match status" value="1"/>
</dbReference>
<comment type="similarity">
    <text evidence="8 9">Belongs to the TonB-dependent receptor family.</text>
</comment>
<dbReference type="AlphaFoldDB" id="A0A3P1XQH4"/>
<feature type="domain" description="TonB-dependent receptor-like beta-barrel" evidence="11">
    <location>
        <begin position="388"/>
        <end position="939"/>
    </location>
</feature>
<dbReference type="Pfam" id="PF13715">
    <property type="entry name" value="CarbopepD_reg_2"/>
    <property type="match status" value="1"/>
</dbReference>
<dbReference type="PROSITE" id="PS52016">
    <property type="entry name" value="TONB_DEPENDENT_REC_3"/>
    <property type="match status" value="1"/>
</dbReference>
<accession>A0A3P1XQH4</accession>
<proteinExistence type="inferred from homology"/>
<dbReference type="RefSeq" id="WP_124751692.1">
    <property type="nucleotide sequence ID" value="NZ_RQYS01000029.1"/>
</dbReference>
<name>A0A3P1XQH4_TANFO</name>
<evidence type="ECO:0000256" key="2">
    <source>
        <dbReference type="ARBA" id="ARBA00022448"/>
    </source>
</evidence>
<evidence type="ECO:0000256" key="5">
    <source>
        <dbReference type="ARBA" id="ARBA00023077"/>
    </source>
</evidence>
<evidence type="ECO:0000259" key="12">
    <source>
        <dbReference type="Pfam" id="PF07715"/>
    </source>
</evidence>
<keyword evidence="10" id="KW-0732">Signal</keyword>
<evidence type="ECO:0000256" key="1">
    <source>
        <dbReference type="ARBA" id="ARBA00004571"/>
    </source>
</evidence>
<dbReference type="InterPro" id="IPR012910">
    <property type="entry name" value="Plug_dom"/>
</dbReference>
<dbReference type="InterPro" id="IPR000531">
    <property type="entry name" value="Beta-barrel_TonB"/>
</dbReference>
<dbReference type="OrthoDB" id="1108421at2"/>
<dbReference type="FunFam" id="2.60.40.1120:FF:000003">
    <property type="entry name" value="Outer membrane protein Omp121"/>
    <property type="match status" value="1"/>
</dbReference>
<dbReference type="InterPro" id="IPR036942">
    <property type="entry name" value="Beta-barrel_TonB_sf"/>
</dbReference>
<dbReference type="GO" id="GO:0009279">
    <property type="term" value="C:cell outer membrane"/>
    <property type="evidence" value="ECO:0007669"/>
    <property type="project" value="UniProtKB-SubCell"/>
</dbReference>
<evidence type="ECO:0000256" key="8">
    <source>
        <dbReference type="PROSITE-ProRule" id="PRU01360"/>
    </source>
</evidence>
<comment type="subcellular location">
    <subcellularLocation>
        <location evidence="1 8">Cell outer membrane</location>
        <topology evidence="1 8">Multi-pass membrane protein</topology>
    </subcellularLocation>
</comment>
<keyword evidence="13" id="KW-0675">Receptor</keyword>
<evidence type="ECO:0000256" key="4">
    <source>
        <dbReference type="ARBA" id="ARBA00022692"/>
    </source>
</evidence>
<dbReference type="Gene3D" id="2.60.40.1120">
    <property type="entry name" value="Carboxypeptidase-like, regulatory domain"/>
    <property type="match status" value="1"/>
</dbReference>
<dbReference type="EMBL" id="RQYS01000029">
    <property type="protein sequence ID" value="RRD60290.1"/>
    <property type="molecule type" value="Genomic_DNA"/>
</dbReference>
<dbReference type="Pfam" id="PF07715">
    <property type="entry name" value="Plug"/>
    <property type="match status" value="1"/>
</dbReference>
<keyword evidence="2 8" id="KW-0813">Transport</keyword>
<dbReference type="InterPro" id="IPR023996">
    <property type="entry name" value="TonB-dep_OMP_SusC/RagA"/>
</dbReference>